<evidence type="ECO:0000259" key="1">
    <source>
        <dbReference type="Pfam" id="PF00534"/>
    </source>
</evidence>
<dbReference type="SUPFAM" id="SSF53756">
    <property type="entry name" value="UDP-Glycosyltransferase/glycogen phosphorylase"/>
    <property type="match status" value="1"/>
</dbReference>
<dbReference type="InterPro" id="IPR001296">
    <property type="entry name" value="Glyco_trans_1"/>
</dbReference>
<protein>
    <submittedName>
        <fullName evidence="2">Glycosyltransferase</fullName>
    </submittedName>
</protein>
<dbReference type="CDD" id="cd03801">
    <property type="entry name" value="GT4_PimA-like"/>
    <property type="match status" value="1"/>
</dbReference>
<dbReference type="GO" id="GO:0016757">
    <property type="term" value="F:glycosyltransferase activity"/>
    <property type="evidence" value="ECO:0007669"/>
    <property type="project" value="InterPro"/>
</dbReference>
<evidence type="ECO:0000313" key="3">
    <source>
        <dbReference type="Proteomes" id="UP000274271"/>
    </source>
</evidence>
<feature type="domain" description="Glycosyl transferase family 1" evidence="1">
    <location>
        <begin position="179"/>
        <end position="349"/>
    </location>
</feature>
<dbReference type="Pfam" id="PF00534">
    <property type="entry name" value="Glycos_transf_1"/>
    <property type="match status" value="1"/>
</dbReference>
<keyword evidence="3" id="KW-1185">Reference proteome</keyword>
<dbReference type="AlphaFoldDB" id="A0A3P1CDE3"/>
<accession>A0A3P1CDE3</accession>
<comment type="caution">
    <text evidence="2">The sequence shown here is derived from an EMBL/GenBank/DDBJ whole genome shotgun (WGS) entry which is preliminary data.</text>
</comment>
<sequence length="372" mass="41776">MRIAIIQGAFLPVPAIQGGAVEKIWYQMGQEFAELGHEVIHISRSHPDLPDKEERKGVSYLRVSGYDTPASLLKLKYLDFLYSFRAVKLIPKNIDVIVTNTFWSPLLLSENRRKKTYIDVQRVPKGQMKYYTNAGVGLLRGCSPAICEAIKEEISEGFHSKVSYIPNPIPFDIKANPTRREKVILFVGRLHPEKGVHVLLNAFNALDKDVRNEWKLQIVGPYEYKDGGGGQSYYDELLTLASNSPIEFAGPVYDENQLIDHYARASIFCYPAQDGSGDAAPVAPREAMAYGAVPVVSKLECFNDFIADGKNGLCYQHTAEDQVKELTQALSRLMTDETYLQRLSKEAKRVSVTYSLAIIAKRLLHDFNKIAV</sequence>
<name>A0A3P1CDE3_9BACT</name>
<keyword evidence="2" id="KW-0808">Transferase</keyword>
<dbReference type="PANTHER" id="PTHR12526">
    <property type="entry name" value="GLYCOSYLTRANSFERASE"/>
    <property type="match status" value="1"/>
</dbReference>
<gene>
    <name evidence="2" type="ORF">EHT87_22475</name>
</gene>
<dbReference type="OrthoDB" id="596635at2"/>
<dbReference type="EMBL" id="RQJP01000005">
    <property type="protein sequence ID" value="RRB11258.1"/>
    <property type="molecule type" value="Genomic_DNA"/>
</dbReference>
<dbReference type="Proteomes" id="UP000274271">
    <property type="component" value="Unassembled WGS sequence"/>
</dbReference>
<dbReference type="Gene3D" id="3.40.50.2000">
    <property type="entry name" value="Glycogen Phosphorylase B"/>
    <property type="match status" value="2"/>
</dbReference>
<reference evidence="2 3" key="1">
    <citation type="submission" date="2018-11" db="EMBL/GenBank/DDBJ databases">
        <authorList>
            <person name="Zhou Z."/>
            <person name="Wang G."/>
        </authorList>
    </citation>
    <scope>NUCLEOTIDE SEQUENCE [LARGE SCALE GENOMIC DNA]</scope>
    <source>
        <strain evidence="2 3">KCTC42998</strain>
    </source>
</reference>
<dbReference type="RefSeq" id="WP_124908929.1">
    <property type="nucleotide sequence ID" value="NZ_RQJP01000005.1"/>
</dbReference>
<evidence type="ECO:0000313" key="2">
    <source>
        <dbReference type="EMBL" id="RRB11258.1"/>
    </source>
</evidence>
<organism evidence="2 3">
    <name type="scientific">Larkinella knui</name>
    <dbReference type="NCBI Taxonomy" id="2025310"/>
    <lineage>
        <taxon>Bacteria</taxon>
        <taxon>Pseudomonadati</taxon>
        <taxon>Bacteroidota</taxon>
        <taxon>Cytophagia</taxon>
        <taxon>Cytophagales</taxon>
        <taxon>Spirosomataceae</taxon>
        <taxon>Larkinella</taxon>
    </lineage>
</organism>
<proteinExistence type="predicted"/>